<evidence type="ECO:0000313" key="6">
    <source>
        <dbReference type="EMBL" id="MTI26869.1"/>
    </source>
</evidence>
<accession>A0ABW9RUD7</accession>
<evidence type="ECO:0000256" key="2">
    <source>
        <dbReference type="ARBA" id="ARBA00022692"/>
    </source>
</evidence>
<evidence type="ECO:0000256" key="4">
    <source>
        <dbReference type="ARBA" id="ARBA00023136"/>
    </source>
</evidence>
<keyword evidence="4 5" id="KW-0472">Membrane</keyword>
<reference evidence="6 7" key="1">
    <citation type="submission" date="2019-02" db="EMBL/GenBank/DDBJ databases">
        <authorList>
            <person name="Goldberg S.R."/>
            <person name="Haltli B.A."/>
            <person name="Correa H."/>
            <person name="Russell K.G."/>
        </authorList>
    </citation>
    <scope>NUCLEOTIDE SEQUENCE [LARGE SCALE GENOMIC DNA]</scope>
    <source>
        <strain evidence="6 7">JCM 16186</strain>
    </source>
</reference>
<evidence type="ECO:0000256" key="1">
    <source>
        <dbReference type="ARBA" id="ARBA00004141"/>
    </source>
</evidence>
<evidence type="ECO:0000256" key="3">
    <source>
        <dbReference type="ARBA" id="ARBA00022989"/>
    </source>
</evidence>
<comment type="subcellular location">
    <subcellularLocation>
        <location evidence="1">Membrane</location>
        <topology evidence="1">Multi-pass membrane protein</topology>
    </subcellularLocation>
</comment>
<proteinExistence type="predicted"/>
<dbReference type="InterPro" id="IPR021147">
    <property type="entry name" value="DUF697"/>
</dbReference>
<evidence type="ECO:0000313" key="7">
    <source>
        <dbReference type="Proteomes" id="UP000798808"/>
    </source>
</evidence>
<evidence type="ECO:0000256" key="5">
    <source>
        <dbReference type="SAM" id="Phobius"/>
    </source>
</evidence>
<keyword evidence="7" id="KW-1185">Reference proteome</keyword>
<dbReference type="RefSeq" id="WP_155173878.1">
    <property type="nucleotide sequence ID" value="NZ_BAAAFL010000004.1"/>
</dbReference>
<comment type="caution">
    <text evidence="6">The sequence shown here is derived from an EMBL/GenBank/DDBJ whole genome shotgun (WGS) entry which is preliminary data.</text>
</comment>
<keyword evidence="3 5" id="KW-1133">Transmembrane helix</keyword>
<feature type="transmembrane region" description="Helical" evidence="5">
    <location>
        <begin position="41"/>
        <end position="64"/>
    </location>
</feature>
<dbReference type="EMBL" id="SMLW01000602">
    <property type="protein sequence ID" value="MTI26869.1"/>
    <property type="molecule type" value="Genomic_DNA"/>
</dbReference>
<feature type="transmembrane region" description="Helical" evidence="5">
    <location>
        <begin position="7"/>
        <end position="29"/>
    </location>
</feature>
<dbReference type="Proteomes" id="UP000798808">
    <property type="component" value="Unassembled WGS sequence"/>
</dbReference>
<dbReference type="Pfam" id="PF05128">
    <property type="entry name" value="DUF697"/>
    <property type="match status" value="1"/>
</dbReference>
<gene>
    <name evidence="6" type="ORF">E1163_18075</name>
</gene>
<sequence length="327" mass="36074">MKSLKKIGLLVSLAFILGFVLFAVNQIIAFHANLTTINVTLAWLVTGFISVTIFLLLLIPFVLIARLPKSVAFPDNYEDEAQYHTILKSRLARNKLVRKAGFNVNTEEGMKQALELLNKEAQDVIKQTAKSVFFTTAISQNGKLDALTVFITQSRMIWKVAHIYWQRPSLRDMVKLYGNVGATALIASELDEIDITRQIEPIINAVLRSPGRSLPVIGHAAHIVTDSLLEGSTNAFLTLRVGIVTQRYCGSWDIADRKTIRKNSFITASALLKNLVLESSGKVVTSVMTAIKDAGKNTIRSSVKGVTGIFKRNKGSEVTDPSFGKEQ</sequence>
<keyword evidence="2 5" id="KW-0812">Transmembrane</keyword>
<protein>
    <submittedName>
        <fullName evidence="6">DUF697 domain-containing protein</fullName>
    </submittedName>
</protein>
<organism evidence="6 7">
    <name type="scientific">Fulvivirga kasyanovii</name>
    <dbReference type="NCBI Taxonomy" id="396812"/>
    <lineage>
        <taxon>Bacteria</taxon>
        <taxon>Pseudomonadati</taxon>
        <taxon>Bacteroidota</taxon>
        <taxon>Cytophagia</taxon>
        <taxon>Cytophagales</taxon>
        <taxon>Fulvivirgaceae</taxon>
        <taxon>Fulvivirga</taxon>
    </lineage>
</organism>
<name>A0ABW9RUD7_9BACT</name>